<sequence length="149" mass="17399">MCCFPQSNSQLTCLPTFPLHPMVSSFPPPTDVFTSQTKSQKKKKKGLRRMEKLGRGFRIHNGSPQLLHLQPLRRMFPCKHGIPRMSFECNEKTEAVTQNGWRRWPRRTEGAGFRKKGHCCCICGDPPRKKRRRKKGILEWNLKVRTHTE</sequence>
<organism evidence="2 3">
    <name type="scientific">Periconia macrospinosa</name>
    <dbReference type="NCBI Taxonomy" id="97972"/>
    <lineage>
        <taxon>Eukaryota</taxon>
        <taxon>Fungi</taxon>
        <taxon>Dikarya</taxon>
        <taxon>Ascomycota</taxon>
        <taxon>Pezizomycotina</taxon>
        <taxon>Dothideomycetes</taxon>
        <taxon>Pleosporomycetidae</taxon>
        <taxon>Pleosporales</taxon>
        <taxon>Massarineae</taxon>
        <taxon>Periconiaceae</taxon>
        <taxon>Periconia</taxon>
    </lineage>
</organism>
<proteinExistence type="predicted"/>
<evidence type="ECO:0000313" key="3">
    <source>
        <dbReference type="Proteomes" id="UP000244855"/>
    </source>
</evidence>
<dbReference type="Proteomes" id="UP000244855">
    <property type="component" value="Unassembled WGS sequence"/>
</dbReference>
<protein>
    <submittedName>
        <fullName evidence="2">Uncharacterized protein</fullName>
    </submittedName>
</protein>
<gene>
    <name evidence="2" type="ORF">DM02DRAFT_98684</name>
</gene>
<accession>A0A2V1E483</accession>
<feature type="region of interest" description="Disordered" evidence="1">
    <location>
        <begin position="28"/>
        <end position="48"/>
    </location>
</feature>
<reference evidence="2 3" key="1">
    <citation type="journal article" date="2018" name="Sci. Rep.">
        <title>Comparative genomics provides insights into the lifestyle and reveals functional heterogeneity of dark septate endophytic fungi.</title>
        <authorList>
            <person name="Knapp D.G."/>
            <person name="Nemeth J.B."/>
            <person name="Barry K."/>
            <person name="Hainaut M."/>
            <person name="Henrissat B."/>
            <person name="Johnson J."/>
            <person name="Kuo A."/>
            <person name="Lim J.H.P."/>
            <person name="Lipzen A."/>
            <person name="Nolan M."/>
            <person name="Ohm R.A."/>
            <person name="Tamas L."/>
            <person name="Grigoriev I.V."/>
            <person name="Spatafora J.W."/>
            <person name="Nagy L.G."/>
            <person name="Kovacs G.M."/>
        </authorList>
    </citation>
    <scope>NUCLEOTIDE SEQUENCE [LARGE SCALE GENOMIC DNA]</scope>
    <source>
        <strain evidence="2 3">DSE2036</strain>
    </source>
</reference>
<dbReference type="AlphaFoldDB" id="A0A2V1E483"/>
<dbReference type="EMBL" id="KZ805314">
    <property type="protein sequence ID" value="PVI05378.1"/>
    <property type="molecule type" value="Genomic_DNA"/>
</dbReference>
<keyword evidence="3" id="KW-1185">Reference proteome</keyword>
<name>A0A2V1E483_9PLEO</name>
<evidence type="ECO:0000256" key="1">
    <source>
        <dbReference type="SAM" id="MobiDB-lite"/>
    </source>
</evidence>
<evidence type="ECO:0000313" key="2">
    <source>
        <dbReference type="EMBL" id="PVI05378.1"/>
    </source>
</evidence>